<proteinExistence type="predicted"/>
<keyword evidence="2" id="KW-0004">4Fe-4S</keyword>
<feature type="domain" description="4Fe4S-binding SPASM" evidence="3">
    <location>
        <begin position="170"/>
        <end position="216"/>
    </location>
</feature>
<dbReference type="SUPFAM" id="SSF102114">
    <property type="entry name" value="Radical SAM enzymes"/>
    <property type="match status" value="1"/>
</dbReference>
<evidence type="ECO:0000259" key="3">
    <source>
        <dbReference type="Pfam" id="PF13186"/>
    </source>
</evidence>
<evidence type="ECO:0000313" key="4">
    <source>
        <dbReference type="EMBL" id="STQ85571.1"/>
    </source>
</evidence>
<dbReference type="CDD" id="cd21109">
    <property type="entry name" value="SPASM"/>
    <property type="match status" value="1"/>
</dbReference>
<dbReference type="PANTHER" id="PTHR43787:SF10">
    <property type="entry name" value="COFACTOR MODIFYING PROTEIN"/>
    <property type="match status" value="1"/>
</dbReference>
<dbReference type="InterPro" id="IPR013785">
    <property type="entry name" value="Aldolase_TIM"/>
</dbReference>
<comment type="cofactor">
    <cofactor evidence="1">
        <name>[4Fe-4S] cluster</name>
        <dbReference type="ChEBI" id="CHEBI:49883"/>
    </cofactor>
</comment>
<keyword evidence="2" id="KW-0479">Metal-binding</keyword>
<keyword evidence="2" id="KW-0408">Iron</keyword>
<evidence type="ECO:0000256" key="2">
    <source>
        <dbReference type="ARBA" id="ARBA00022485"/>
    </source>
</evidence>
<dbReference type="InterPro" id="IPR058240">
    <property type="entry name" value="rSAM_sf"/>
</dbReference>
<protein>
    <submittedName>
        <fullName evidence="4">Molybdopterin cofactor synthesis protein A</fullName>
    </submittedName>
    <submittedName>
        <fullName evidence="5">Radical SAM/SPASM domain-containing protein</fullName>
    </submittedName>
</protein>
<dbReference type="Pfam" id="PF13186">
    <property type="entry name" value="SPASM"/>
    <property type="match status" value="1"/>
</dbReference>
<evidence type="ECO:0000256" key="1">
    <source>
        <dbReference type="ARBA" id="ARBA00001966"/>
    </source>
</evidence>
<keyword evidence="2" id="KW-0411">Iron-sulfur</keyword>
<dbReference type="OrthoDB" id="9772409at2"/>
<gene>
    <name evidence="5" type="ORF">LS73_009135</name>
    <name evidence="4" type="ORF">NCTC12714_00357</name>
</gene>
<dbReference type="Gene3D" id="3.20.20.70">
    <property type="entry name" value="Aldolase class I"/>
    <property type="match status" value="1"/>
</dbReference>
<accession>A0A099TYG6</accession>
<dbReference type="Proteomes" id="UP000029922">
    <property type="component" value="Unassembled WGS sequence"/>
</dbReference>
<evidence type="ECO:0000313" key="6">
    <source>
        <dbReference type="Proteomes" id="UP000029922"/>
    </source>
</evidence>
<organism evidence="4 7">
    <name type="scientific">Helicobacter muridarum</name>
    <dbReference type="NCBI Taxonomy" id="216"/>
    <lineage>
        <taxon>Bacteria</taxon>
        <taxon>Pseudomonadati</taxon>
        <taxon>Campylobacterota</taxon>
        <taxon>Epsilonproteobacteria</taxon>
        <taxon>Campylobacterales</taxon>
        <taxon>Helicobacteraceae</taxon>
        <taxon>Helicobacter</taxon>
    </lineage>
</organism>
<dbReference type="AlphaFoldDB" id="A0A099TYG6"/>
<dbReference type="GO" id="GO:0051539">
    <property type="term" value="F:4 iron, 4 sulfur cluster binding"/>
    <property type="evidence" value="ECO:0007669"/>
    <property type="project" value="UniProtKB-KW"/>
</dbReference>
<reference evidence="4 7" key="2">
    <citation type="submission" date="2018-06" db="EMBL/GenBank/DDBJ databases">
        <authorList>
            <consortium name="Pathogen Informatics"/>
            <person name="Doyle S."/>
        </authorList>
    </citation>
    <scope>NUCLEOTIDE SEQUENCE [LARGE SCALE GENOMIC DNA]</scope>
    <source>
        <strain evidence="4 7">NCTC12714</strain>
    </source>
</reference>
<evidence type="ECO:0000313" key="7">
    <source>
        <dbReference type="Proteomes" id="UP000255139"/>
    </source>
</evidence>
<dbReference type="InterPro" id="IPR023885">
    <property type="entry name" value="4Fe4S-binding_SPASM_dom"/>
</dbReference>
<sequence length="218" mass="24725">MRANAKSTFCRVYTIGKKARVTNRIATTSNVSLLTKELSQAIIEAELDQIHFSIYGLNDSNYRVFSKAKIDFAQIIDNIKYFYEYKSNYANNVHVHIKMNMDYFSKQDHARFLELFGNYADSIYLDGVANIWPGVDVSNSLNINLSLESNQSESKLSHQYGHTITNNAICPIVFYQLLIYSNGDISPCCADFQAKMALGNVSSTTIKQVWESALLQKK</sequence>
<keyword evidence="7" id="KW-1185">Reference proteome</keyword>
<evidence type="ECO:0000313" key="5">
    <source>
        <dbReference type="EMBL" id="TLD98280.1"/>
    </source>
</evidence>
<reference evidence="5 6" key="1">
    <citation type="journal article" date="2014" name="Genome Announc.">
        <title>Draft genome sequences of eight enterohepatic helicobacter species isolated from both laboratory and wild rodents.</title>
        <authorList>
            <person name="Sheh A."/>
            <person name="Shen Z."/>
            <person name="Fox J.G."/>
        </authorList>
    </citation>
    <scope>NUCLEOTIDE SEQUENCE [LARGE SCALE GENOMIC DNA]</scope>
    <source>
        <strain evidence="5 6">ST1</strain>
    </source>
</reference>
<dbReference type="EMBL" id="UGJE01000002">
    <property type="protein sequence ID" value="STQ85571.1"/>
    <property type="molecule type" value="Genomic_DNA"/>
</dbReference>
<dbReference type="Proteomes" id="UP000255139">
    <property type="component" value="Unassembled WGS sequence"/>
</dbReference>
<dbReference type="RefSeq" id="WP_034556591.1">
    <property type="nucleotide sequence ID" value="NZ_FZML01000060.1"/>
</dbReference>
<dbReference type="PANTHER" id="PTHR43787">
    <property type="entry name" value="FEMO COFACTOR BIOSYNTHESIS PROTEIN NIFB-RELATED"/>
    <property type="match status" value="1"/>
</dbReference>
<name>A0A099TYG6_9HELI</name>
<dbReference type="EMBL" id="JRPD02000035">
    <property type="protein sequence ID" value="TLD98280.1"/>
    <property type="molecule type" value="Genomic_DNA"/>
</dbReference>
<dbReference type="STRING" id="216.LS73_00030"/>